<accession>A0A6P5ATV6</accession>
<organism evidence="4 5">
    <name type="scientific">Branchiostoma belcheri</name>
    <name type="common">Amphioxus</name>
    <dbReference type="NCBI Taxonomy" id="7741"/>
    <lineage>
        <taxon>Eukaryota</taxon>
        <taxon>Metazoa</taxon>
        <taxon>Chordata</taxon>
        <taxon>Cephalochordata</taxon>
        <taxon>Leptocardii</taxon>
        <taxon>Amphioxiformes</taxon>
        <taxon>Branchiostomatidae</taxon>
        <taxon>Branchiostoma</taxon>
    </lineage>
</organism>
<dbReference type="Gene3D" id="1.25.40.10">
    <property type="entry name" value="Tetratricopeptide repeat domain"/>
    <property type="match status" value="1"/>
</dbReference>
<dbReference type="RefSeq" id="XP_019646502.1">
    <property type="nucleotide sequence ID" value="XM_019790943.1"/>
</dbReference>
<evidence type="ECO:0000313" key="4">
    <source>
        <dbReference type="Proteomes" id="UP000515135"/>
    </source>
</evidence>
<dbReference type="InterPro" id="IPR051012">
    <property type="entry name" value="CellSynth/LPSAsmb/PSIAsmb"/>
</dbReference>
<dbReference type="KEGG" id="bbel:109487023"/>
<gene>
    <name evidence="5" type="primary">LOC109487023</name>
</gene>
<dbReference type="SUPFAM" id="SSF48452">
    <property type="entry name" value="TPR-like"/>
    <property type="match status" value="1"/>
</dbReference>
<dbReference type="Pfam" id="PF14559">
    <property type="entry name" value="TPR_19"/>
    <property type="match status" value="1"/>
</dbReference>
<dbReference type="InterPro" id="IPR019734">
    <property type="entry name" value="TPR_rpt"/>
</dbReference>
<keyword evidence="1" id="KW-0677">Repeat</keyword>
<dbReference type="SMART" id="SM00028">
    <property type="entry name" value="TPR"/>
    <property type="match status" value="4"/>
</dbReference>
<feature type="region of interest" description="Disordered" evidence="3">
    <location>
        <begin position="87"/>
        <end position="168"/>
    </location>
</feature>
<protein>
    <submittedName>
        <fullName evidence="5">Uncharacterized protein LOC109487023</fullName>
    </submittedName>
</protein>
<keyword evidence="2" id="KW-0802">TPR repeat</keyword>
<dbReference type="PANTHER" id="PTHR45586">
    <property type="entry name" value="TPR REPEAT-CONTAINING PROTEIN PA4667"/>
    <property type="match status" value="1"/>
</dbReference>
<dbReference type="OrthoDB" id="435413at2759"/>
<sequence>MKFYVHREDNPQYTVVFSWEEQHEGTIGNLLEQFIESYNQKFQGVCELDVEDVFVTKSPSSRQALSNEEQVSRMVRDQEDIFVMSKGPPAVTEPVPSAQSSQVETEKGDDNIQTSTLREEASNAAEVPSRTQTDDDIEDFEDMRDLLEGESPGGELRSSPQRRHSWEGSFDDVSIANLQIAQLKKERNKELNTGHDAQQVLIAKCMQNAQRLVEQKHCDEAVKIYAQIERLFPHQKECLLGLASIYRNAERPNKALDYLRTAVDAFPDHADLKCRLADCLLELGRGKEASRLLFEAKDMMEKKPETKPSQLFDIQVQLAKAFILLGKHTMALQMCQAVVKEKKDHLEALLEYAELTYKMSPIHAKEALTIVMTLMVNKKDWMLPRDRLVNMMKYIPNGLKILEGEIHEAIKSVPALVFLSNVFRDHGDVSNSAQLLEHAMQVEPAHCTAFLSLIHMFEVQDRHGEAFKRIRTFLKQHPDMSIAGLKNKVFLPILKAVKEDIYLHATYPRVSGISADVQPPQQRAYNDQELNLLAVMFTLVKILFVKGALGLVPSFTKLLDPAHADRDLHTTLIRNEAAYYSTISQVMKIKLNPACLENSPQFVYLAGDSHCITPAWRSVQYKGSTHVIHPLLSTGTKIWHMRPEAKFFTKENFYNVMKKAPRKSTVIFVFGEIDCREALPVCVAKCRYDTMEDGISRLLEIYTQALLVLKRKYKFTVFVHPVPPVLDLTRQTVMKFNKALKSKVESTSGLHWLDFVDELLCDHGTMLDSKFEFDGTHLHPCYVERLEKALSEAQERRTTSSPRK</sequence>
<dbReference type="Proteomes" id="UP000515135">
    <property type="component" value="Unplaced"/>
</dbReference>
<evidence type="ECO:0000313" key="5">
    <source>
        <dbReference type="RefSeq" id="XP_019646502.1"/>
    </source>
</evidence>
<dbReference type="SUPFAM" id="SSF52266">
    <property type="entry name" value="SGNH hydrolase"/>
    <property type="match status" value="1"/>
</dbReference>
<evidence type="ECO:0000256" key="2">
    <source>
        <dbReference type="ARBA" id="ARBA00022803"/>
    </source>
</evidence>
<dbReference type="GeneID" id="109487023"/>
<name>A0A6P5ATV6_BRABE</name>
<evidence type="ECO:0000256" key="1">
    <source>
        <dbReference type="ARBA" id="ARBA00022737"/>
    </source>
</evidence>
<dbReference type="InterPro" id="IPR011990">
    <property type="entry name" value="TPR-like_helical_dom_sf"/>
</dbReference>
<reference evidence="5" key="1">
    <citation type="submission" date="2025-08" db="UniProtKB">
        <authorList>
            <consortium name="RefSeq"/>
        </authorList>
    </citation>
    <scope>IDENTIFICATION</scope>
    <source>
        <tissue evidence="5">Gonad</tissue>
    </source>
</reference>
<dbReference type="AlphaFoldDB" id="A0A6P5ATV6"/>
<proteinExistence type="predicted"/>
<dbReference type="PANTHER" id="PTHR45586:SF1">
    <property type="entry name" value="LIPOPOLYSACCHARIDE ASSEMBLY PROTEIN B"/>
    <property type="match status" value="1"/>
</dbReference>
<evidence type="ECO:0000256" key="3">
    <source>
        <dbReference type="SAM" id="MobiDB-lite"/>
    </source>
</evidence>
<keyword evidence="4" id="KW-1185">Reference proteome</keyword>